<gene>
    <name evidence="1" type="ORF">AMJ87_06630</name>
</gene>
<protein>
    <recommendedName>
        <fullName evidence="3">Four helix bundle protein</fullName>
    </recommendedName>
</protein>
<evidence type="ECO:0000313" key="1">
    <source>
        <dbReference type="EMBL" id="KPK71800.1"/>
    </source>
</evidence>
<dbReference type="EMBL" id="LJUO01000053">
    <property type="protein sequence ID" value="KPK71800.1"/>
    <property type="molecule type" value="Genomic_DNA"/>
</dbReference>
<sequence length="131" mass="15100">MGSEEKKEITKHDSKELRERLYMFSFRIVKFVGSLPRNWVALEIGRQLLRSGTSIDANYEEACGAFSRADFAYKLNIAFKEAKESHYWLRLLHDSTISTGREMIDLIQESKEIRNILGKGAKTARKSKGKK</sequence>
<dbReference type="PIRSF" id="PIRSF035652">
    <property type="entry name" value="CHP02436"/>
    <property type="match status" value="1"/>
</dbReference>
<name>A0A0S8GFD9_UNCW3</name>
<dbReference type="NCBIfam" id="TIGR02436">
    <property type="entry name" value="four helix bundle protein"/>
    <property type="match status" value="1"/>
</dbReference>
<evidence type="ECO:0008006" key="3">
    <source>
        <dbReference type="Google" id="ProtNLM"/>
    </source>
</evidence>
<comment type="caution">
    <text evidence="1">The sequence shown here is derived from an EMBL/GenBank/DDBJ whole genome shotgun (WGS) entry which is preliminary data.</text>
</comment>
<organism evidence="1 2">
    <name type="scientific">candidate division WOR_3 bacterium SM23_60</name>
    <dbReference type="NCBI Taxonomy" id="1703780"/>
    <lineage>
        <taxon>Bacteria</taxon>
        <taxon>Bacteria division WOR-3</taxon>
    </lineage>
</organism>
<dbReference type="PANTHER" id="PTHR38471">
    <property type="entry name" value="FOUR HELIX BUNDLE PROTEIN"/>
    <property type="match status" value="1"/>
</dbReference>
<dbReference type="InterPro" id="IPR012657">
    <property type="entry name" value="23S_rRNA-intervening_sequence"/>
</dbReference>
<dbReference type="Proteomes" id="UP000051096">
    <property type="component" value="Unassembled WGS sequence"/>
</dbReference>
<dbReference type="InterPro" id="IPR036583">
    <property type="entry name" value="23S_rRNA_IVS_sf"/>
</dbReference>
<proteinExistence type="predicted"/>
<evidence type="ECO:0000313" key="2">
    <source>
        <dbReference type="Proteomes" id="UP000051096"/>
    </source>
</evidence>
<dbReference type="SUPFAM" id="SSF158446">
    <property type="entry name" value="IVS-encoded protein-like"/>
    <property type="match status" value="1"/>
</dbReference>
<accession>A0A0S8GFD9</accession>
<dbReference type="PANTHER" id="PTHR38471:SF2">
    <property type="entry name" value="FOUR HELIX BUNDLE PROTEIN"/>
    <property type="match status" value="1"/>
</dbReference>
<dbReference type="Gene3D" id="1.20.1440.60">
    <property type="entry name" value="23S rRNA-intervening sequence"/>
    <property type="match status" value="1"/>
</dbReference>
<dbReference type="Pfam" id="PF05635">
    <property type="entry name" value="23S_rRNA_IVP"/>
    <property type="match status" value="1"/>
</dbReference>
<dbReference type="AlphaFoldDB" id="A0A0S8GFD9"/>
<reference evidence="1 2" key="1">
    <citation type="journal article" date="2015" name="Microbiome">
        <title>Genomic resolution of linkages in carbon, nitrogen, and sulfur cycling among widespread estuary sediment bacteria.</title>
        <authorList>
            <person name="Baker B.J."/>
            <person name="Lazar C.S."/>
            <person name="Teske A.P."/>
            <person name="Dick G.J."/>
        </authorList>
    </citation>
    <scope>NUCLEOTIDE SEQUENCE [LARGE SCALE GENOMIC DNA]</scope>
    <source>
        <strain evidence="1">SM23_60</strain>
    </source>
</reference>